<gene>
    <name evidence="6" type="ORF">CLORY_32260</name>
</gene>
<accession>A0A1V4II30</accession>
<evidence type="ECO:0000256" key="5">
    <source>
        <dbReference type="RuleBase" id="RU361279"/>
    </source>
</evidence>
<comment type="caution">
    <text evidence="6">The sequence shown here is derived from an EMBL/GenBank/DDBJ whole genome shotgun (WGS) entry which is preliminary data.</text>
</comment>
<dbReference type="RefSeq" id="WP_079426361.1">
    <property type="nucleotide sequence ID" value="NZ_MZGV01000042.1"/>
</dbReference>
<dbReference type="GO" id="GO:0005524">
    <property type="term" value="F:ATP binding"/>
    <property type="evidence" value="ECO:0007669"/>
    <property type="project" value="UniProtKB-KW"/>
</dbReference>
<keyword evidence="3 4" id="KW-0067">ATP-binding</keyword>
<proteinExistence type="inferred from homology"/>
<evidence type="ECO:0000256" key="1">
    <source>
        <dbReference type="ARBA" id="ARBA00010638"/>
    </source>
</evidence>
<evidence type="ECO:0000313" key="7">
    <source>
        <dbReference type="Proteomes" id="UP000190080"/>
    </source>
</evidence>
<sequence length="183" mass="21386">MKTKLQIRKDMEMLRNKLTEEEKTRMDLSIYNKVIEHQVYKDAESIFIYVSYRKEVDTHKLIRHALNLGKTVAVPVILDQKREFVAIGISDLDKLKKNKYGILEPDLEQNNIIAAQKFDLAFIPGTAFDNNFGRVGYGAGMYDKYFSTKDIHSYKLALAYHFQVLDRVPMEEFDLRIDELITD</sequence>
<evidence type="ECO:0000256" key="4">
    <source>
        <dbReference type="PIRSR" id="PIRSR006806-1"/>
    </source>
</evidence>
<dbReference type="InterPro" id="IPR002698">
    <property type="entry name" value="FTHF_cligase"/>
</dbReference>
<comment type="catalytic activity">
    <reaction evidence="5">
        <text>(6S)-5-formyl-5,6,7,8-tetrahydrofolate + ATP = (6R)-5,10-methenyltetrahydrofolate + ADP + phosphate</text>
        <dbReference type="Rhea" id="RHEA:10488"/>
        <dbReference type="ChEBI" id="CHEBI:30616"/>
        <dbReference type="ChEBI" id="CHEBI:43474"/>
        <dbReference type="ChEBI" id="CHEBI:57455"/>
        <dbReference type="ChEBI" id="CHEBI:57457"/>
        <dbReference type="ChEBI" id="CHEBI:456216"/>
        <dbReference type="EC" id="6.3.3.2"/>
    </reaction>
</comment>
<reference evidence="6 7" key="1">
    <citation type="submission" date="2017-03" db="EMBL/GenBank/DDBJ databases">
        <title>Genome sequence of Clostridium oryzae DSM 28571.</title>
        <authorList>
            <person name="Poehlein A."/>
            <person name="Daniel R."/>
        </authorList>
    </citation>
    <scope>NUCLEOTIDE SEQUENCE [LARGE SCALE GENOMIC DNA]</scope>
    <source>
        <strain evidence="6 7">DSM 28571</strain>
    </source>
</reference>
<dbReference type="AlphaFoldDB" id="A0A1V4II30"/>
<dbReference type="PANTHER" id="PTHR23407:SF1">
    <property type="entry name" value="5-FORMYLTETRAHYDROFOLATE CYCLO-LIGASE"/>
    <property type="match status" value="1"/>
</dbReference>
<comment type="similarity">
    <text evidence="1 5">Belongs to the 5-formyltetrahydrofolate cyclo-ligase family.</text>
</comment>
<dbReference type="STRING" id="1450648.CLORY_32260"/>
<evidence type="ECO:0000313" key="6">
    <source>
        <dbReference type="EMBL" id="OPJ59579.1"/>
    </source>
</evidence>
<organism evidence="6 7">
    <name type="scientific">Clostridium oryzae</name>
    <dbReference type="NCBI Taxonomy" id="1450648"/>
    <lineage>
        <taxon>Bacteria</taxon>
        <taxon>Bacillati</taxon>
        <taxon>Bacillota</taxon>
        <taxon>Clostridia</taxon>
        <taxon>Eubacteriales</taxon>
        <taxon>Clostridiaceae</taxon>
        <taxon>Clostridium</taxon>
    </lineage>
</organism>
<dbReference type="InterPro" id="IPR037171">
    <property type="entry name" value="NagB/RpiA_transferase-like"/>
</dbReference>
<feature type="binding site" evidence="4">
    <location>
        <begin position="4"/>
        <end position="8"/>
    </location>
    <ligand>
        <name>ATP</name>
        <dbReference type="ChEBI" id="CHEBI:30616"/>
    </ligand>
</feature>
<dbReference type="Pfam" id="PF01812">
    <property type="entry name" value="5-FTHF_cyc-lig"/>
    <property type="match status" value="1"/>
</dbReference>
<dbReference type="SUPFAM" id="SSF100950">
    <property type="entry name" value="NagB/RpiA/CoA transferase-like"/>
    <property type="match status" value="1"/>
</dbReference>
<dbReference type="GO" id="GO:0035999">
    <property type="term" value="P:tetrahydrofolate interconversion"/>
    <property type="evidence" value="ECO:0007669"/>
    <property type="project" value="TreeGrafter"/>
</dbReference>
<keyword evidence="2 4" id="KW-0547">Nucleotide-binding</keyword>
<evidence type="ECO:0000256" key="2">
    <source>
        <dbReference type="ARBA" id="ARBA00022741"/>
    </source>
</evidence>
<feature type="binding site" evidence="4">
    <location>
        <position position="55"/>
    </location>
    <ligand>
        <name>substrate</name>
    </ligand>
</feature>
<comment type="cofactor">
    <cofactor evidence="5">
        <name>Mg(2+)</name>
        <dbReference type="ChEBI" id="CHEBI:18420"/>
    </cofactor>
</comment>
<dbReference type="Proteomes" id="UP000190080">
    <property type="component" value="Unassembled WGS sequence"/>
</dbReference>
<dbReference type="EC" id="6.3.3.2" evidence="5"/>
<keyword evidence="6" id="KW-0436">Ligase</keyword>
<protein>
    <recommendedName>
        <fullName evidence="5">5-formyltetrahydrofolate cyclo-ligase</fullName>
        <ecNumber evidence="5">6.3.3.2</ecNumber>
    </recommendedName>
</protein>
<dbReference type="EMBL" id="MZGV01000042">
    <property type="protein sequence ID" value="OPJ59579.1"/>
    <property type="molecule type" value="Genomic_DNA"/>
</dbReference>
<keyword evidence="7" id="KW-1185">Reference proteome</keyword>
<feature type="binding site" evidence="4">
    <location>
        <begin position="134"/>
        <end position="142"/>
    </location>
    <ligand>
        <name>ATP</name>
        <dbReference type="ChEBI" id="CHEBI:30616"/>
    </ligand>
</feature>
<keyword evidence="5" id="KW-0460">Magnesium</keyword>
<dbReference type="NCBIfam" id="TIGR02727">
    <property type="entry name" value="MTHFS_bact"/>
    <property type="match status" value="1"/>
</dbReference>
<dbReference type="InterPro" id="IPR024185">
    <property type="entry name" value="FTHF_cligase-like_sf"/>
</dbReference>
<dbReference type="GO" id="GO:0009396">
    <property type="term" value="P:folic acid-containing compound biosynthetic process"/>
    <property type="evidence" value="ECO:0007669"/>
    <property type="project" value="TreeGrafter"/>
</dbReference>
<name>A0A1V4II30_9CLOT</name>
<dbReference type="GO" id="GO:0030272">
    <property type="term" value="F:5-formyltetrahydrofolate cyclo-ligase activity"/>
    <property type="evidence" value="ECO:0007669"/>
    <property type="project" value="UniProtKB-EC"/>
</dbReference>
<keyword evidence="5" id="KW-0479">Metal-binding</keyword>
<dbReference type="GO" id="GO:0046872">
    <property type="term" value="F:metal ion binding"/>
    <property type="evidence" value="ECO:0007669"/>
    <property type="project" value="UniProtKB-KW"/>
</dbReference>
<dbReference type="OrthoDB" id="9801938at2"/>
<dbReference type="PANTHER" id="PTHR23407">
    <property type="entry name" value="ATPASE INHIBITOR/5-FORMYLTETRAHYDROFOLATE CYCLO-LIGASE"/>
    <property type="match status" value="1"/>
</dbReference>
<dbReference type="PIRSF" id="PIRSF006806">
    <property type="entry name" value="FTHF_cligase"/>
    <property type="match status" value="1"/>
</dbReference>
<feature type="binding site" evidence="4">
    <location>
        <position position="50"/>
    </location>
    <ligand>
        <name>substrate</name>
    </ligand>
</feature>
<dbReference type="Gene3D" id="3.40.50.10420">
    <property type="entry name" value="NagB/RpiA/CoA transferase-like"/>
    <property type="match status" value="1"/>
</dbReference>
<evidence type="ECO:0000256" key="3">
    <source>
        <dbReference type="ARBA" id="ARBA00022840"/>
    </source>
</evidence>